<keyword evidence="2" id="KW-0862">Zinc</keyword>
<dbReference type="InterPro" id="IPR007219">
    <property type="entry name" value="XnlR_reg_dom"/>
</dbReference>
<reference evidence="8" key="2">
    <citation type="submission" date="2023-01" db="EMBL/GenBank/DDBJ databases">
        <authorList>
            <person name="Petersen C."/>
        </authorList>
    </citation>
    <scope>NUCLEOTIDE SEQUENCE</scope>
    <source>
        <strain evidence="8">IBT 15450</strain>
    </source>
</reference>
<sequence length="321" mass="36591">MSEPEVQTSRTSVDYQEHERSESSERPLIPRASKEVQNLLLQHENYLRETTLLARTERTREGDQGQLDIDYHVEIYFAHFHSQWPIIHKPSFHLSKDSQPHVLILSFAMIGLWVTGGRAARTRAKNMHEKLVTLLESRMGDWKSQKDFKDTSWPMSTFQAVLLNVIFAPIREAPPDLQNRCSSMVRALTTTCIAGGLFCYGRIRAQLTPNESLLFSWTWVEETKRLALALFKANLLYNTGMLIISDLGIPLPDGGYLWDAPGSREFYRRYHAQVESGTYETPLICNIFRDVQRGGQGLGLLLQTDSWLGFLASEQERSGGG</sequence>
<evidence type="ECO:0000256" key="4">
    <source>
        <dbReference type="ARBA" id="ARBA00023163"/>
    </source>
</evidence>
<dbReference type="PANTHER" id="PTHR47660:SF7">
    <property type="entry name" value="TRANSCRIPTION FACTOR WITH C2H2 AND ZN(2)-CYS(6) DNA BINDING DOMAIN (EUROFUNG)"/>
    <property type="match status" value="1"/>
</dbReference>
<comment type="caution">
    <text evidence="8">The sequence shown here is derived from an EMBL/GenBank/DDBJ whole genome shotgun (WGS) entry which is preliminary data.</text>
</comment>
<evidence type="ECO:0000313" key="9">
    <source>
        <dbReference type="Proteomes" id="UP001219568"/>
    </source>
</evidence>
<dbReference type="EMBL" id="JAQJZL010000014">
    <property type="protein sequence ID" value="KAJ6029845.1"/>
    <property type="molecule type" value="Genomic_DNA"/>
</dbReference>
<dbReference type="AlphaFoldDB" id="A0AAD6N4W4"/>
<evidence type="ECO:0000256" key="5">
    <source>
        <dbReference type="ARBA" id="ARBA00023242"/>
    </source>
</evidence>
<accession>A0AAD6N4W4</accession>
<keyword evidence="5" id="KW-0539">Nucleus</keyword>
<dbReference type="GO" id="GO:0008270">
    <property type="term" value="F:zinc ion binding"/>
    <property type="evidence" value="ECO:0007669"/>
    <property type="project" value="InterPro"/>
</dbReference>
<organism evidence="8 9">
    <name type="scientific">Penicillium canescens</name>
    <dbReference type="NCBI Taxonomy" id="5083"/>
    <lineage>
        <taxon>Eukaryota</taxon>
        <taxon>Fungi</taxon>
        <taxon>Dikarya</taxon>
        <taxon>Ascomycota</taxon>
        <taxon>Pezizomycotina</taxon>
        <taxon>Eurotiomycetes</taxon>
        <taxon>Eurotiomycetidae</taxon>
        <taxon>Eurotiales</taxon>
        <taxon>Aspergillaceae</taxon>
        <taxon>Penicillium</taxon>
    </lineage>
</organism>
<feature type="domain" description="Xylanolytic transcriptional activator regulatory" evidence="7">
    <location>
        <begin position="74"/>
        <end position="167"/>
    </location>
</feature>
<evidence type="ECO:0000256" key="1">
    <source>
        <dbReference type="ARBA" id="ARBA00022723"/>
    </source>
</evidence>
<dbReference type="Proteomes" id="UP001219568">
    <property type="component" value="Unassembled WGS sequence"/>
</dbReference>
<dbReference type="GO" id="GO:0003677">
    <property type="term" value="F:DNA binding"/>
    <property type="evidence" value="ECO:0007669"/>
    <property type="project" value="InterPro"/>
</dbReference>
<protein>
    <recommendedName>
        <fullName evidence="7">Xylanolytic transcriptional activator regulatory domain-containing protein</fullName>
    </recommendedName>
</protein>
<dbReference type="GO" id="GO:0006351">
    <property type="term" value="P:DNA-templated transcription"/>
    <property type="evidence" value="ECO:0007669"/>
    <property type="project" value="InterPro"/>
</dbReference>
<keyword evidence="4" id="KW-0804">Transcription</keyword>
<dbReference type="PANTHER" id="PTHR47660">
    <property type="entry name" value="TRANSCRIPTION FACTOR WITH C2H2 AND ZN(2)-CYS(6) DNA BINDING DOMAIN (EUROFUNG)-RELATED-RELATED"/>
    <property type="match status" value="1"/>
</dbReference>
<evidence type="ECO:0000313" key="8">
    <source>
        <dbReference type="EMBL" id="KAJ6029845.1"/>
    </source>
</evidence>
<evidence type="ECO:0000256" key="3">
    <source>
        <dbReference type="ARBA" id="ARBA00023015"/>
    </source>
</evidence>
<evidence type="ECO:0000259" key="7">
    <source>
        <dbReference type="Pfam" id="PF04082"/>
    </source>
</evidence>
<dbReference type="Pfam" id="PF04082">
    <property type="entry name" value="Fungal_trans"/>
    <property type="match status" value="1"/>
</dbReference>
<name>A0AAD6N4W4_PENCN</name>
<feature type="region of interest" description="Disordered" evidence="6">
    <location>
        <begin position="1"/>
        <end position="29"/>
    </location>
</feature>
<feature type="compositionally biased region" description="Basic and acidic residues" evidence="6">
    <location>
        <begin position="15"/>
        <end position="25"/>
    </location>
</feature>
<keyword evidence="1" id="KW-0479">Metal-binding</keyword>
<evidence type="ECO:0000256" key="6">
    <source>
        <dbReference type="SAM" id="MobiDB-lite"/>
    </source>
</evidence>
<keyword evidence="3" id="KW-0805">Transcription regulation</keyword>
<reference evidence="8" key="1">
    <citation type="journal article" date="2023" name="IMA Fungus">
        <title>Comparative genomic study of the Penicillium genus elucidates a diverse pangenome and 15 lateral gene transfer events.</title>
        <authorList>
            <person name="Petersen C."/>
            <person name="Sorensen T."/>
            <person name="Nielsen M.R."/>
            <person name="Sondergaard T.E."/>
            <person name="Sorensen J.L."/>
            <person name="Fitzpatrick D.A."/>
            <person name="Frisvad J.C."/>
            <person name="Nielsen K.L."/>
        </authorList>
    </citation>
    <scope>NUCLEOTIDE SEQUENCE</scope>
    <source>
        <strain evidence="8">IBT 15450</strain>
    </source>
</reference>
<evidence type="ECO:0000256" key="2">
    <source>
        <dbReference type="ARBA" id="ARBA00022833"/>
    </source>
</evidence>
<feature type="compositionally biased region" description="Polar residues" evidence="6">
    <location>
        <begin position="1"/>
        <end position="14"/>
    </location>
</feature>
<keyword evidence="9" id="KW-1185">Reference proteome</keyword>
<proteinExistence type="predicted"/>
<dbReference type="CDD" id="cd12148">
    <property type="entry name" value="fungal_TF_MHR"/>
    <property type="match status" value="1"/>
</dbReference>
<gene>
    <name evidence="8" type="ORF">N7460_010111</name>
</gene>